<dbReference type="EC" id="1.17.99.6" evidence="9"/>
<keyword evidence="9" id="KW-0170">Cobalt</keyword>
<dbReference type="HAMAP" id="MF_00916">
    <property type="entry name" value="QueG"/>
    <property type="match status" value="1"/>
</dbReference>
<dbReference type="InterPro" id="IPR013542">
    <property type="entry name" value="QueG_DUF1730"/>
</dbReference>
<dbReference type="Proteomes" id="UP001293718">
    <property type="component" value="Unassembled WGS sequence"/>
</dbReference>
<keyword evidence="3 9" id="KW-0819">tRNA processing</keyword>
<gene>
    <name evidence="9 11" type="primary">queG</name>
    <name evidence="11" type="ORF">SM757_08335</name>
</gene>
<feature type="binding site" evidence="9">
    <location>
        <position position="210"/>
    </location>
    <ligand>
        <name>[4Fe-4S] cluster</name>
        <dbReference type="ChEBI" id="CHEBI:49883"/>
        <label>2</label>
    </ligand>
</feature>
<comment type="subcellular location">
    <subcellularLocation>
        <location evidence="9">Cytoplasm</location>
    </subcellularLocation>
</comment>
<keyword evidence="12" id="KW-1185">Reference proteome</keyword>
<feature type="binding site" evidence="9">
    <location>
        <position position="203"/>
    </location>
    <ligand>
        <name>[4Fe-4S] cluster</name>
        <dbReference type="ChEBI" id="CHEBI:49883"/>
        <label>1</label>
    </ligand>
</feature>
<feature type="binding site" evidence="9">
    <location>
        <position position="253"/>
    </location>
    <ligand>
        <name>[4Fe-4S] cluster</name>
        <dbReference type="ChEBI" id="CHEBI:49883"/>
        <label>2</label>
    </ligand>
</feature>
<feature type="binding site" evidence="9">
    <location>
        <position position="228"/>
    </location>
    <ligand>
        <name>cob(II)alamin</name>
        <dbReference type="ChEBI" id="CHEBI:16304"/>
    </ligand>
</feature>
<keyword evidence="9" id="KW-0846">Cobalamin</keyword>
<evidence type="ECO:0000256" key="8">
    <source>
        <dbReference type="ARBA" id="ARBA00023014"/>
    </source>
</evidence>
<dbReference type="RefSeq" id="WP_322465097.1">
    <property type="nucleotide sequence ID" value="NZ_JAXOJX010000010.1"/>
</dbReference>
<feature type="domain" description="4Fe-4S ferredoxin-type" evidence="10">
    <location>
        <begin position="189"/>
        <end position="220"/>
    </location>
</feature>
<feature type="binding site" evidence="9">
    <location>
        <position position="181"/>
    </location>
    <ligand>
        <name>cob(II)alamin</name>
        <dbReference type="ChEBI" id="CHEBI:16304"/>
    </ligand>
</feature>
<feature type="binding site" evidence="9">
    <location>
        <position position="200"/>
    </location>
    <ligand>
        <name>[4Fe-4S] cluster</name>
        <dbReference type="ChEBI" id="CHEBI:49883"/>
        <label>1</label>
    </ligand>
</feature>
<feature type="binding site" evidence="9">
    <location>
        <position position="226"/>
    </location>
    <ligand>
        <name>[4Fe-4S] cluster</name>
        <dbReference type="ChEBI" id="CHEBI:49883"/>
        <label>2</label>
    </ligand>
</feature>
<sequence length="367" mass="40522">MGLQGHEALALLEPLRKWARELGFSQIGIAGVDLTAAEPGLQAWLEAGFHGSMHYMAAHGMKRARPAELVPGTVSVITARMDYLPQATPDGWQRIEFERLAQPLQAGVSLYARGRDYHKVLRARLQKLADRLAAAVGPFGHRVFTDSAPVLEVELATRSGLGWRGRHTLTLSREAGSTFFLGEIYVDLPLPASEPASAHCGGCTACVDACPTRAIVAPYRLDARRCISYLTIEHDGPMPLELRPLLGNRIYGCDDCQLACPWNKFAQRSPLPDFDVRAHFNAPTLLQLWRWSEAEFSSRTEGSPIRRIGYERWQRNLAVALGNALRAGLEEADEIAVRQALESRREAAGELVREHIAWALAQHAVPA</sequence>
<evidence type="ECO:0000256" key="2">
    <source>
        <dbReference type="ARBA" id="ARBA00022490"/>
    </source>
</evidence>
<evidence type="ECO:0000313" key="12">
    <source>
        <dbReference type="Proteomes" id="UP001293718"/>
    </source>
</evidence>
<keyword evidence="4 9" id="KW-0479">Metal-binding</keyword>
<organism evidence="11 12">
    <name type="scientific">Azohydromonas lata</name>
    <dbReference type="NCBI Taxonomy" id="45677"/>
    <lineage>
        <taxon>Bacteria</taxon>
        <taxon>Pseudomonadati</taxon>
        <taxon>Pseudomonadota</taxon>
        <taxon>Betaproteobacteria</taxon>
        <taxon>Burkholderiales</taxon>
        <taxon>Sphaerotilaceae</taxon>
        <taxon>Azohydromonas</taxon>
    </lineage>
</organism>
<comment type="catalytic activity">
    <reaction evidence="9">
        <text>epoxyqueuosine(34) in tRNA + AH2 = queuosine(34) in tRNA + A + H2O</text>
        <dbReference type="Rhea" id="RHEA:32159"/>
        <dbReference type="Rhea" id="RHEA-COMP:18571"/>
        <dbReference type="Rhea" id="RHEA-COMP:18582"/>
        <dbReference type="ChEBI" id="CHEBI:13193"/>
        <dbReference type="ChEBI" id="CHEBI:15377"/>
        <dbReference type="ChEBI" id="CHEBI:17499"/>
        <dbReference type="ChEBI" id="CHEBI:194431"/>
        <dbReference type="ChEBI" id="CHEBI:194443"/>
        <dbReference type="EC" id="1.17.99.6"/>
    </reaction>
</comment>
<keyword evidence="7 9" id="KW-0408">Iron</keyword>
<comment type="cofactor">
    <cofactor evidence="9">
        <name>[4Fe-4S] cluster</name>
        <dbReference type="ChEBI" id="CHEBI:49883"/>
    </cofactor>
    <text evidence="9">Binds 2 [4Fe-4S] clusters per monomer.</text>
</comment>
<accession>A0ABU5IBV2</accession>
<evidence type="ECO:0000256" key="3">
    <source>
        <dbReference type="ARBA" id="ARBA00022694"/>
    </source>
</evidence>
<dbReference type="Gene3D" id="3.30.70.20">
    <property type="match status" value="1"/>
</dbReference>
<dbReference type="PANTHER" id="PTHR30002">
    <property type="entry name" value="EPOXYQUEUOSINE REDUCTASE"/>
    <property type="match status" value="1"/>
</dbReference>
<evidence type="ECO:0000259" key="10">
    <source>
        <dbReference type="PROSITE" id="PS51379"/>
    </source>
</evidence>
<feature type="active site" description="Proton donor" evidence="9">
    <location>
        <position position="146"/>
    </location>
</feature>
<evidence type="ECO:0000256" key="5">
    <source>
        <dbReference type="ARBA" id="ARBA00022785"/>
    </source>
</evidence>
<keyword evidence="2 9" id="KW-0963">Cytoplasm</keyword>
<feature type="binding site" evidence="9">
    <location>
        <begin position="253"/>
        <end position="254"/>
    </location>
    <ligand>
        <name>cob(II)alamin</name>
        <dbReference type="ChEBI" id="CHEBI:16304"/>
    </ligand>
</feature>
<comment type="similarity">
    <text evidence="9">Belongs to the QueG family.</text>
</comment>
<dbReference type="PROSITE" id="PS51379">
    <property type="entry name" value="4FE4S_FER_2"/>
    <property type="match status" value="1"/>
</dbReference>
<dbReference type="InterPro" id="IPR017896">
    <property type="entry name" value="4Fe4S_Fe-S-bd"/>
</dbReference>
<dbReference type="GO" id="GO:0052693">
    <property type="term" value="F:epoxyqueuosine reductase activity"/>
    <property type="evidence" value="ECO:0007669"/>
    <property type="project" value="UniProtKB-EC"/>
</dbReference>
<keyword evidence="5 9" id="KW-0671">Queuosine biosynthesis</keyword>
<dbReference type="Pfam" id="PF13484">
    <property type="entry name" value="Fer4_16"/>
    <property type="match status" value="1"/>
</dbReference>
<keyword evidence="6 9" id="KW-0560">Oxidoreductase</keyword>
<evidence type="ECO:0000256" key="7">
    <source>
        <dbReference type="ARBA" id="ARBA00023004"/>
    </source>
</evidence>
<evidence type="ECO:0000256" key="9">
    <source>
        <dbReference type="HAMAP-Rule" id="MF_00916"/>
    </source>
</evidence>
<dbReference type="EMBL" id="JAXOJX010000010">
    <property type="protein sequence ID" value="MDZ5456583.1"/>
    <property type="molecule type" value="Genomic_DNA"/>
</dbReference>
<dbReference type="InterPro" id="IPR004453">
    <property type="entry name" value="QueG"/>
</dbReference>
<comment type="function">
    <text evidence="9">Catalyzes the conversion of epoxyqueuosine (oQ) to queuosine (Q), which is a hypermodified base found in the wobble positions of tRNA(Asp), tRNA(Asn), tRNA(His) and tRNA(Tyr).</text>
</comment>
<comment type="pathway">
    <text evidence="9">tRNA modification; tRNA-queuosine biosynthesis.</text>
</comment>
<dbReference type="PANTHER" id="PTHR30002:SF4">
    <property type="entry name" value="EPOXYQUEUOSINE REDUCTASE"/>
    <property type="match status" value="1"/>
</dbReference>
<reference evidence="11 12" key="1">
    <citation type="submission" date="2023-11" db="EMBL/GenBank/DDBJ databases">
        <title>Draft genome of Azohydromonas lata strain H1 (DSM1123), a polyhydroxyalkanoate producer.</title>
        <authorList>
            <person name="Traversa D."/>
            <person name="D'Addabbo P."/>
            <person name="Pazzani C."/>
            <person name="Manzari C."/>
            <person name="Chiara M."/>
            <person name="Scrascia M."/>
        </authorList>
    </citation>
    <scope>NUCLEOTIDE SEQUENCE [LARGE SCALE GENOMIC DNA]</scope>
    <source>
        <strain evidence="11 12">H1</strain>
    </source>
</reference>
<dbReference type="InterPro" id="IPR017900">
    <property type="entry name" value="4Fe4S_Fe_S_CS"/>
</dbReference>
<dbReference type="NCBIfam" id="TIGR00276">
    <property type="entry name" value="tRNA epoxyqueuosine(34) reductase QueG"/>
    <property type="match status" value="1"/>
</dbReference>
<feature type="binding site" evidence="9">
    <location>
        <position position="146"/>
    </location>
    <ligand>
        <name>cob(II)alamin</name>
        <dbReference type="ChEBI" id="CHEBI:16304"/>
    </ligand>
</feature>
<feature type="binding site" evidence="9">
    <location>
        <position position="256"/>
    </location>
    <ligand>
        <name>[4Fe-4S] cluster</name>
        <dbReference type="ChEBI" id="CHEBI:49883"/>
        <label>2</label>
    </ligand>
</feature>
<dbReference type="Pfam" id="PF08331">
    <property type="entry name" value="QueG_DUF1730"/>
    <property type="match status" value="1"/>
</dbReference>
<feature type="binding site" evidence="9">
    <location>
        <position position="260"/>
    </location>
    <ligand>
        <name>[4Fe-4S] cluster</name>
        <dbReference type="ChEBI" id="CHEBI:49883"/>
        <label>1</label>
    </ligand>
</feature>
<dbReference type="PROSITE" id="PS00198">
    <property type="entry name" value="4FE4S_FER_1"/>
    <property type="match status" value="1"/>
</dbReference>
<comment type="caution">
    <text evidence="9">Lacks conserved residue(s) required for the propagation of feature annotation.</text>
</comment>
<proteinExistence type="inferred from homology"/>
<evidence type="ECO:0000313" key="11">
    <source>
        <dbReference type="EMBL" id="MDZ5456583.1"/>
    </source>
</evidence>
<feature type="binding site" evidence="9">
    <location>
        <position position="206"/>
    </location>
    <ligand>
        <name>[4Fe-4S] cluster</name>
        <dbReference type="ChEBI" id="CHEBI:49883"/>
        <label>1</label>
    </ligand>
</feature>
<name>A0ABU5IBV2_9BURK</name>
<feature type="binding site" evidence="9">
    <location>
        <position position="63"/>
    </location>
    <ligand>
        <name>cob(II)alamin</name>
        <dbReference type="ChEBI" id="CHEBI:16304"/>
    </ligand>
</feature>
<comment type="cofactor">
    <cofactor evidence="9">
        <name>cob(II)alamin</name>
        <dbReference type="ChEBI" id="CHEBI:16304"/>
    </cofactor>
</comment>
<comment type="caution">
    <text evidence="11">The sequence shown here is derived from an EMBL/GenBank/DDBJ whole genome shotgun (WGS) entry which is preliminary data.</text>
</comment>
<keyword evidence="8 9" id="KW-0411">Iron-sulfur</keyword>
<evidence type="ECO:0000256" key="6">
    <source>
        <dbReference type="ARBA" id="ARBA00023002"/>
    </source>
</evidence>
<keyword evidence="1 9" id="KW-0004">4Fe-4S</keyword>
<evidence type="ECO:0000256" key="1">
    <source>
        <dbReference type="ARBA" id="ARBA00022485"/>
    </source>
</evidence>
<dbReference type="SUPFAM" id="SSF54862">
    <property type="entry name" value="4Fe-4S ferredoxins"/>
    <property type="match status" value="1"/>
</dbReference>
<comment type="subunit">
    <text evidence="9">Monomer.</text>
</comment>
<protein>
    <recommendedName>
        <fullName evidence="9">Epoxyqueuosine reductase</fullName>
        <ecNumber evidence="9">1.17.99.6</ecNumber>
    </recommendedName>
    <alternativeName>
        <fullName evidence="9">Queuosine biosynthesis protein QueG</fullName>
    </alternativeName>
</protein>
<evidence type="ECO:0000256" key="4">
    <source>
        <dbReference type="ARBA" id="ARBA00022723"/>
    </source>
</evidence>